<dbReference type="GO" id="GO:0008893">
    <property type="term" value="F:guanosine-3',5'-bis(diphosphate) 3'-diphosphatase activity"/>
    <property type="evidence" value="ECO:0007669"/>
    <property type="project" value="UniProtKB-ARBA"/>
</dbReference>
<sequence>MAYLVTQPCFTEAVWGSQTLQRLAMQLQYFNQLPRVNEEIEKDCCGIGSDFGLFKSVEVKNDQSSCVNWRGRRAAVLICLFEGQDGELRVILTKRSLKLSSHPGDVALPGGKVEERDADDSATALREAKEEIGLEPNLVQVVATLETFISQHLLKVVPVVGLLARKGDFKPSLNIDEVDAIFDVPLEMFLEEDNHRCEEREWMGEKYNLHLFDFKSEQGVFLIWGLTASILIHAASVIYQRLGLPKHLDDLLLRTVRLPPALVKADYQKLYDFFYASSGFVLDEAERIGFREKKLATTCSLQPTSTLSEA</sequence>
<evidence type="ECO:0000313" key="9">
    <source>
        <dbReference type="Proteomes" id="UP001459277"/>
    </source>
</evidence>
<dbReference type="InterPro" id="IPR015797">
    <property type="entry name" value="NUDIX_hydrolase-like_dom_sf"/>
</dbReference>
<dbReference type="CDD" id="cd03426">
    <property type="entry name" value="NUDIX_CoAse_Nudt7"/>
    <property type="match status" value="1"/>
</dbReference>
<evidence type="ECO:0000256" key="2">
    <source>
        <dbReference type="ARBA" id="ARBA00001946"/>
    </source>
</evidence>
<dbReference type="GO" id="GO:0006637">
    <property type="term" value="P:acyl-CoA metabolic process"/>
    <property type="evidence" value="ECO:0007669"/>
    <property type="project" value="UniProtKB-ARBA"/>
</dbReference>
<evidence type="ECO:0000256" key="6">
    <source>
        <dbReference type="ARBA" id="ARBA00023211"/>
    </source>
</evidence>
<accession>A0AAW2BL61</accession>
<evidence type="ECO:0000256" key="1">
    <source>
        <dbReference type="ARBA" id="ARBA00001936"/>
    </source>
</evidence>
<comment type="cofactor">
    <cofactor evidence="1">
        <name>Mn(2+)</name>
        <dbReference type="ChEBI" id="CHEBI:29035"/>
    </cofactor>
</comment>
<dbReference type="PROSITE" id="PS51462">
    <property type="entry name" value="NUDIX"/>
    <property type="match status" value="1"/>
</dbReference>
<keyword evidence="9" id="KW-1185">Reference proteome</keyword>
<reference evidence="8 9" key="1">
    <citation type="submission" date="2024-01" db="EMBL/GenBank/DDBJ databases">
        <title>A telomere-to-telomere, gap-free genome of sweet tea (Lithocarpus litseifolius).</title>
        <authorList>
            <person name="Zhou J."/>
        </authorList>
    </citation>
    <scope>NUCLEOTIDE SEQUENCE [LARGE SCALE GENOMIC DNA]</scope>
    <source>
        <strain evidence="8">Zhou-2022a</strain>
        <tissue evidence="8">Leaf</tissue>
    </source>
</reference>
<feature type="domain" description="Nudix hydrolase" evidence="7">
    <location>
        <begin position="71"/>
        <end position="205"/>
    </location>
</feature>
<dbReference type="FunFam" id="3.90.79.10:FF:000036">
    <property type="entry name" value="Nudix hydrolase 11"/>
    <property type="match status" value="1"/>
</dbReference>
<keyword evidence="5" id="KW-0460">Magnesium</keyword>
<dbReference type="GO" id="GO:0005737">
    <property type="term" value="C:cytoplasm"/>
    <property type="evidence" value="ECO:0007669"/>
    <property type="project" value="UniProtKB-ARBA"/>
</dbReference>
<dbReference type="InterPro" id="IPR045121">
    <property type="entry name" value="CoAse"/>
</dbReference>
<dbReference type="Gene3D" id="3.90.79.10">
    <property type="entry name" value="Nucleoside Triphosphate Pyrophosphohydrolase"/>
    <property type="match status" value="1"/>
</dbReference>
<keyword evidence="3" id="KW-0479">Metal-binding</keyword>
<dbReference type="GO" id="GO:0015937">
    <property type="term" value="P:coenzyme A biosynthetic process"/>
    <property type="evidence" value="ECO:0007669"/>
    <property type="project" value="UniProtKB-ARBA"/>
</dbReference>
<evidence type="ECO:0000259" key="7">
    <source>
        <dbReference type="PROSITE" id="PS51462"/>
    </source>
</evidence>
<evidence type="ECO:0000256" key="5">
    <source>
        <dbReference type="ARBA" id="ARBA00022842"/>
    </source>
</evidence>
<dbReference type="Pfam" id="PF00293">
    <property type="entry name" value="NUDIX"/>
    <property type="match status" value="1"/>
</dbReference>
<name>A0AAW2BL61_9ROSI</name>
<dbReference type="PANTHER" id="PTHR12992:SF26">
    <property type="entry name" value="NUDIX HYDROLASE 15, MITOCHONDRIAL-LIKE"/>
    <property type="match status" value="1"/>
</dbReference>
<dbReference type="InterPro" id="IPR000086">
    <property type="entry name" value="NUDIX_hydrolase_dom"/>
</dbReference>
<dbReference type="PANTHER" id="PTHR12992">
    <property type="entry name" value="NUDIX HYDROLASE"/>
    <property type="match status" value="1"/>
</dbReference>
<comment type="cofactor">
    <cofactor evidence="2">
        <name>Mg(2+)</name>
        <dbReference type="ChEBI" id="CHEBI:18420"/>
    </cofactor>
</comment>
<dbReference type="EMBL" id="JAZDWU010000011">
    <property type="protein sequence ID" value="KAK9986173.1"/>
    <property type="molecule type" value="Genomic_DNA"/>
</dbReference>
<proteinExistence type="predicted"/>
<keyword evidence="6" id="KW-0464">Manganese</keyword>
<dbReference type="SUPFAM" id="SSF55811">
    <property type="entry name" value="Nudix"/>
    <property type="match status" value="1"/>
</dbReference>
<dbReference type="Proteomes" id="UP001459277">
    <property type="component" value="Unassembled WGS sequence"/>
</dbReference>
<evidence type="ECO:0000256" key="4">
    <source>
        <dbReference type="ARBA" id="ARBA00022801"/>
    </source>
</evidence>
<gene>
    <name evidence="8" type="ORF">SO802_031124</name>
</gene>
<dbReference type="GO" id="GO:0010945">
    <property type="term" value="F:coenzyme A diphosphatase activity"/>
    <property type="evidence" value="ECO:0007669"/>
    <property type="project" value="InterPro"/>
</dbReference>
<comment type="caution">
    <text evidence="8">The sequence shown here is derived from an EMBL/GenBank/DDBJ whole genome shotgun (WGS) entry which is preliminary data.</text>
</comment>
<dbReference type="AlphaFoldDB" id="A0AAW2BL61"/>
<keyword evidence="4" id="KW-0378">Hydrolase</keyword>
<evidence type="ECO:0000256" key="3">
    <source>
        <dbReference type="ARBA" id="ARBA00022723"/>
    </source>
</evidence>
<dbReference type="GO" id="GO:0015938">
    <property type="term" value="P:coenzyme A catabolic process"/>
    <property type="evidence" value="ECO:0007669"/>
    <property type="project" value="TreeGrafter"/>
</dbReference>
<dbReference type="GO" id="GO:0046872">
    <property type="term" value="F:metal ion binding"/>
    <property type="evidence" value="ECO:0007669"/>
    <property type="project" value="UniProtKB-KW"/>
</dbReference>
<organism evidence="8 9">
    <name type="scientific">Lithocarpus litseifolius</name>
    <dbReference type="NCBI Taxonomy" id="425828"/>
    <lineage>
        <taxon>Eukaryota</taxon>
        <taxon>Viridiplantae</taxon>
        <taxon>Streptophyta</taxon>
        <taxon>Embryophyta</taxon>
        <taxon>Tracheophyta</taxon>
        <taxon>Spermatophyta</taxon>
        <taxon>Magnoliopsida</taxon>
        <taxon>eudicotyledons</taxon>
        <taxon>Gunneridae</taxon>
        <taxon>Pentapetalae</taxon>
        <taxon>rosids</taxon>
        <taxon>fabids</taxon>
        <taxon>Fagales</taxon>
        <taxon>Fagaceae</taxon>
        <taxon>Lithocarpus</taxon>
    </lineage>
</organism>
<protein>
    <recommendedName>
        <fullName evidence="7">Nudix hydrolase domain-containing protein</fullName>
    </recommendedName>
</protein>
<evidence type="ECO:0000313" key="8">
    <source>
        <dbReference type="EMBL" id="KAK9986173.1"/>
    </source>
</evidence>